<evidence type="ECO:0000313" key="3">
    <source>
        <dbReference type="Proteomes" id="UP001157439"/>
    </source>
</evidence>
<dbReference type="SUPFAM" id="SSF55174">
    <property type="entry name" value="Alpha-L RNA-binding motif"/>
    <property type="match status" value="1"/>
</dbReference>
<gene>
    <name evidence="2" type="ORF">GCM10007894_06400</name>
</gene>
<organism evidence="2 3">
    <name type="scientific">Paraferrimonas haliotis</name>
    <dbReference type="NCBI Taxonomy" id="2013866"/>
    <lineage>
        <taxon>Bacteria</taxon>
        <taxon>Pseudomonadati</taxon>
        <taxon>Pseudomonadota</taxon>
        <taxon>Gammaproteobacteria</taxon>
        <taxon>Alteromonadales</taxon>
        <taxon>Ferrimonadaceae</taxon>
        <taxon>Paraferrimonas</taxon>
    </lineage>
</organism>
<reference evidence="2 3" key="1">
    <citation type="journal article" date="2014" name="Int. J. Syst. Evol. Microbiol.">
        <title>Complete genome sequence of Corynebacterium casei LMG S-19264T (=DSM 44701T), isolated from a smear-ripened cheese.</title>
        <authorList>
            <consortium name="US DOE Joint Genome Institute (JGI-PGF)"/>
            <person name="Walter F."/>
            <person name="Albersmeier A."/>
            <person name="Kalinowski J."/>
            <person name="Ruckert C."/>
        </authorList>
    </citation>
    <scope>NUCLEOTIDE SEQUENCE [LARGE SCALE GENOMIC DNA]</scope>
    <source>
        <strain evidence="2 3">NBRC 112785</strain>
    </source>
</reference>
<dbReference type="RefSeq" id="WP_095498915.1">
    <property type="nucleotide sequence ID" value="NZ_BSPO01000002.1"/>
</dbReference>
<evidence type="ECO:0000313" key="2">
    <source>
        <dbReference type="EMBL" id="GLS82663.1"/>
    </source>
</evidence>
<proteinExistence type="predicted"/>
<keyword evidence="1" id="KW-0694">RNA-binding</keyword>
<protein>
    <submittedName>
        <fullName evidence="2">S4 RNA-binding domain protein</fullName>
    </submittedName>
</protein>
<comment type="caution">
    <text evidence="2">The sequence shown here is derived from an EMBL/GenBank/DDBJ whole genome shotgun (WGS) entry which is preliminary data.</text>
</comment>
<name>A0AA37TLH9_9GAMM</name>
<dbReference type="AlphaFoldDB" id="A0AA37TLH9"/>
<dbReference type="Proteomes" id="UP001157439">
    <property type="component" value="Unassembled WGS sequence"/>
</dbReference>
<dbReference type="InterPro" id="IPR036986">
    <property type="entry name" value="S4_RNA-bd_sf"/>
</dbReference>
<dbReference type="GO" id="GO:0003723">
    <property type="term" value="F:RNA binding"/>
    <property type="evidence" value="ECO:0007669"/>
    <property type="project" value="UniProtKB-KW"/>
</dbReference>
<sequence length="70" mass="8010">MQQFQLTDEQEFIELFKLLKAIDWAASGGEAKQMIDAGMVSVNQQVETRKRNKIKSGDLVSFQEHQVQVI</sequence>
<keyword evidence="3" id="KW-1185">Reference proteome</keyword>
<dbReference type="CDD" id="cd00165">
    <property type="entry name" value="S4"/>
    <property type="match status" value="1"/>
</dbReference>
<evidence type="ECO:0000256" key="1">
    <source>
        <dbReference type="PROSITE-ProRule" id="PRU00182"/>
    </source>
</evidence>
<dbReference type="Pfam" id="PF13275">
    <property type="entry name" value="S4_2"/>
    <property type="match status" value="1"/>
</dbReference>
<dbReference type="Gene3D" id="3.10.290.10">
    <property type="entry name" value="RNA-binding S4 domain"/>
    <property type="match status" value="1"/>
</dbReference>
<accession>A0AA37TLH9</accession>
<dbReference type="EMBL" id="BSPO01000002">
    <property type="protein sequence ID" value="GLS82663.1"/>
    <property type="molecule type" value="Genomic_DNA"/>
</dbReference>
<dbReference type="PROSITE" id="PS50889">
    <property type="entry name" value="S4"/>
    <property type="match status" value="1"/>
</dbReference>